<comment type="subunit">
    <text evidence="9">Homodimer, forms a heterotetramer with a Cas1 homodimer.</text>
</comment>
<evidence type="ECO:0000313" key="11">
    <source>
        <dbReference type="Proteomes" id="UP000014400"/>
    </source>
</evidence>
<dbReference type="RefSeq" id="WP_016474717.1">
    <property type="nucleotide sequence ID" value="NZ_KE150480.1"/>
</dbReference>
<dbReference type="CDD" id="cd09725">
    <property type="entry name" value="Cas2_I_II_III"/>
    <property type="match status" value="1"/>
</dbReference>
<evidence type="ECO:0000313" key="10">
    <source>
        <dbReference type="EMBL" id="EPD98774.1"/>
    </source>
</evidence>
<keyword evidence="3 9" id="KW-0540">Nuclease</keyword>
<reference evidence="10 11" key="1">
    <citation type="submission" date="2013-04" db="EMBL/GenBank/DDBJ databases">
        <title>The Genome Sequence of Sutterella wadsworthensis HGA0223.</title>
        <authorList>
            <consortium name="The Broad Institute Genomics Platform"/>
            <person name="Earl A."/>
            <person name="Ward D."/>
            <person name="Feldgarden M."/>
            <person name="Gevers D."/>
            <person name="Schmidt T.M."/>
            <person name="Dover J."/>
            <person name="Dai D."/>
            <person name="Walker B."/>
            <person name="Young S."/>
            <person name="Zeng Q."/>
            <person name="Gargeya S."/>
            <person name="Fitzgerald M."/>
            <person name="Haas B."/>
            <person name="Abouelleil A."/>
            <person name="Allen A.W."/>
            <person name="Alvarado L."/>
            <person name="Arachchi H.M."/>
            <person name="Berlin A.M."/>
            <person name="Chapman S.B."/>
            <person name="Gainer-Dewar J."/>
            <person name="Goldberg J."/>
            <person name="Griggs A."/>
            <person name="Gujja S."/>
            <person name="Hansen M."/>
            <person name="Howarth C."/>
            <person name="Imamovic A."/>
            <person name="Ireland A."/>
            <person name="Larimer J."/>
            <person name="McCowan C."/>
            <person name="Murphy C."/>
            <person name="Pearson M."/>
            <person name="Poon T.W."/>
            <person name="Priest M."/>
            <person name="Roberts A."/>
            <person name="Saif S."/>
            <person name="Shea T."/>
            <person name="Sisk P."/>
            <person name="Sykes S."/>
            <person name="Wortman J."/>
            <person name="Nusbaum C."/>
            <person name="Birren B."/>
        </authorList>
    </citation>
    <scope>NUCLEOTIDE SEQUENCE [LARGE SCALE GENOMIC DNA]</scope>
    <source>
        <strain evidence="10 11">HGA0223</strain>
    </source>
</reference>
<keyword evidence="7 9" id="KW-0460">Magnesium</keyword>
<protein>
    <recommendedName>
        <fullName evidence="9">CRISPR-associated endoribonuclease Cas2</fullName>
        <ecNumber evidence="9">3.1.-.-</ecNumber>
    </recommendedName>
</protein>
<dbReference type="EMBL" id="ATCF01000021">
    <property type="protein sequence ID" value="EPD98774.1"/>
    <property type="molecule type" value="Genomic_DNA"/>
</dbReference>
<keyword evidence="4 9" id="KW-0479">Metal-binding</keyword>
<dbReference type="GO" id="GO:0051607">
    <property type="term" value="P:defense response to virus"/>
    <property type="evidence" value="ECO:0007669"/>
    <property type="project" value="UniProtKB-UniRule"/>
</dbReference>
<name>S3CE38_9BURK</name>
<dbReference type="STRING" id="1203554.HMPREF1476_01516"/>
<evidence type="ECO:0000256" key="3">
    <source>
        <dbReference type="ARBA" id="ARBA00022722"/>
    </source>
</evidence>
<evidence type="ECO:0000256" key="4">
    <source>
        <dbReference type="ARBA" id="ARBA00022723"/>
    </source>
</evidence>
<comment type="cofactor">
    <cofactor evidence="1 9">
        <name>Mg(2+)</name>
        <dbReference type="ChEBI" id="CHEBI:18420"/>
    </cofactor>
</comment>
<dbReference type="InterPro" id="IPR021127">
    <property type="entry name" value="CRISPR_associated_Cas2"/>
</dbReference>
<dbReference type="PATRIC" id="fig|1203554.3.peg.1593"/>
<comment type="function">
    <text evidence="9">CRISPR (clustered regularly interspaced short palindromic repeat), is an adaptive immune system that provides protection against mobile genetic elements (viruses, transposable elements and conjugative plasmids). CRISPR clusters contain sequences complementary to antecedent mobile elements and target invading nucleic acids. CRISPR clusters are transcribed and processed into CRISPR RNA (crRNA). Functions as a ssRNA-specific endoribonuclease. Involved in the integration of spacer DNA into the CRISPR cassette.</text>
</comment>
<dbReference type="EC" id="3.1.-.-" evidence="9"/>
<evidence type="ECO:0000256" key="8">
    <source>
        <dbReference type="ARBA" id="ARBA00023118"/>
    </source>
</evidence>
<dbReference type="PANTHER" id="PTHR34405">
    <property type="entry name" value="CRISPR-ASSOCIATED ENDORIBONUCLEASE CAS2"/>
    <property type="match status" value="1"/>
</dbReference>
<dbReference type="Pfam" id="PF09827">
    <property type="entry name" value="CRISPR_Cas2"/>
    <property type="match status" value="1"/>
</dbReference>
<dbReference type="HOGENOM" id="CLU_161124_1_0_4"/>
<dbReference type="Gene3D" id="3.30.70.240">
    <property type="match status" value="1"/>
</dbReference>
<dbReference type="PANTHER" id="PTHR34405:SF3">
    <property type="entry name" value="CRISPR-ASSOCIATED ENDORIBONUCLEASE CAS2 3"/>
    <property type="match status" value="1"/>
</dbReference>
<dbReference type="GO" id="GO:0004521">
    <property type="term" value="F:RNA endonuclease activity"/>
    <property type="evidence" value="ECO:0007669"/>
    <property type="project" value="InterPro"/>
</dbReference>
<comment type="similarity">
    <text evidence="2 9">Belongs to the CRISPR-associated endoribonuclease Cas2 protein family.</text>
</comment>
<dbReference type="GO" id="GO:0016787">
    <property type="term" value="F:hydrolase activity"/>
    <property type="evidence" value="ECO:0007669"/>
    <property type="project" value="UniProtKB-KW"/>
</dbReference>
<dbReference type="GO" id="GO:0046872">
    <property type="term" value="F:metal ion binding"/>
    <property type="evidence" value="ECO:0007669"/>
    <property type="project" value="UniProtKB-UniRule"/>
</dbReference>
<evidence type="ECO:0000256" key="2">
    <source>
        <dbReference type="ARBA" id="ARBA00009959"/>
    </source>
</evidence>
<evidence type="ECO:0000256" key="1">
    <source>
        <dbReference type="ARBA" id="ARBA00001946"/>
    </source>
</evidence>
<evidence type="ECO:0000256" key="6">
    <source>
        <dbReference type="ARBA" id="ARBA00022801"/>
    </source>
</evidence>
<dbReference type="InterPro" id="IPR019199">
    <property type="entry name" value="Virulence_VapD/CRISPR_Cas2"/>
</dbReference>
<proteinExistence type="inferred from homology"/>
<dbReference type="HAMAP" id="MF_01471">
    <property type="entry name" value="Cas2"/>
    <property type="match status" value="1"/>
</dbReference>
<keyword evidence="6 9" id="KW-0378">Hydrolase</keyword>
<keyword evidence="11" id="KW-1185">Reference proteome</keyword>
<sequence>MHFIIAYDVTSLSRLQRLHKALCEYALPIQKSVFLLMGSEAQFAKCRQKAEQIIDSSKDDLRFYALPERGIKIALGQAPLPDGIYLSEFPELSQSC</sequence>
<keyword evidence="5 9" id="KW-0255">Endonuclease</keyword>
<feature type="binding site" evidence="9">
    <location>
        <position position="8"/>
    </location>
    <ligand>
        <name>Mg(2+)</name>
        <dbReference type="ChEBI" id="CHEBI:18420"/>
        <note>catalytic</note>
    </ligand>
</feature>
<dbReference type="SUPFAM" id="SSF143430">
    <property type="entry name" value="TTP0101/SSO1404-like"/>
    <property type="match status" value="1"/>
</dbReference>
<gene>
    <name evidence="9" type="primary">cas2</name>
    <name evidence="10" type="ORF">HMPREF1476_01516</name>
</gene>
<dbReference type="Proteomes" id="UP000014400">
    <property type="component" value="Unassembled WGS sequence"/>
</dbReference>
<comment type="caution">
    <text evidence="10">The sequence shown here is derived from an EMBL/GenBank/DDBJ whole genome shotgun (WGS) entry which is preliminary data.</text>
</comment>
<dbReference type="eggNOG" id="COG1343">
    <property type="taxonomic scope" value="Bacteria"/>
</dbReference>
<evidence type="ECO:0000256" key="5">
    <source>
        <dbReference type="ARBA" id="ARBA00022759"/>
    </source>
</evidence>
<evidence type="ECO:0000256" key="7">
    <source>
        <dbReference type="ARBA" id="ARBA00022842"/>
    </source>
</evidence>
<accession>S3CE38</accession>
<dbReference type="GO" id="GO:0043571">
    <property type="term" value="P:maintenance of CRISPR repeat elements"/>
    <property type="evidence" value="ECO:0007669"/>
    <property type="project" value="UniProtKB-UniRule"/>
</dbReference>
<keyword evidence="8 9" id="KW-0051">Antiviral defense</keyword>
<dbReference type="NCBIfam" id="TIGR01573">
    <property type="entry name" value="cas2"/>
    <property type="match status" value="1"/>
</dbReference>
<evidence type="ECO:0000256" key="9">
    <source>
        <dbReference type="HAMAP-Rule" id="MF_01471"/>
    </source>
</evidence>
<organism evidence="10 11">
    <name type="scientific">Sutterella wadsworthensis HGA0223</name>
    <dbReference type="NCBI Taxonomy" id="1203554"/>
    <lineage>
        <taxon>Bacteria</taxon>
        <taxon>Pseudomonadati</taxon>
        <taxon>Pseudomonadota</taxon>
        <taxon>Betaproteobacteria</taxon>
        <taxon>Burkholderiales</taxon>
        <taxon>Sutterellaceae</taxon>
        <taxon>Sutterella</taxon>
    </lineage>
</organism>
<dbReference type="AlphaFoldDB" id="S3CE38"/>